<dbReference type="InterPro" id="IPR036271">
    <property type="entry name" value="Tet_transcr_reg_TetR-rel_C_sf"/>
</dbReference>
<evidence type="ECO:0000259" key="5">
    <source>
        <dbReference type="PROSITE" id="PS50977"/>
    </source>
</evidence>
<sequence>MTEKTNRKCQIIEVASKLFFEQGYHATGIKQIIEAADIAKGTFYSHFKSKEELGLEWLECGNRKWKTCRDSFLEQFATPKEKLIALFDYQAKGAEECSYRGCAMLNMLAETPELGCPMRKAIRGYKKGYLCFIRELVNQHLPDASDDDREQRAGAIYLLSEGATVAAQSFCKTGPIDIAKVQVEKILAE</sequence>
<evidence type="ECO:0000313" key="7">
    <source>
        <dbReference type="Proteomes" id="UP000617628"/>
    </source>
</evidence>
<dbReference type="PANTHER" id="PTHR47506">
    <property type="entry name" value="TRANSCRIPTIONAL REGULATORY PROTEIN"/>
    <property type="match status" value="1"/>
</dbReference>
<dbReference type="SUPFAM" id="SSF48498">
    <property type="entry name" value="Tetracyclin repressor-like, C-terminal domain"/>
    <property type="match status" value="1"/>
</dbReference>
<name>A0A934S471_9BACT</name>
<evidence type="ECO:0000256" key="2">
    <source>
        <dbReference type="ARBA" id="ARBA00023125"/>
    </source>
</evidence>
<organism evidence="6 7">
    <name type="scientific">Pelagicoccus mobilis</name>
    <dbReference type="NCBI Taxonomy" id="415221"/>
    <lineage>
        <taxon>Bacteria</taxon>
        <taxon>Pseudomonadati</taxon>
        <taxon>Verrucomicrobiota</taxon>
        <taxon>Opitutia</taxon>
        <taxon>Puniceicoccales</taxon>
        <taxon>Pelagicoccaceae</taxon>
        <taxon>Pelagicoccus</taxon>
    </lineage>
</organism>
<evidence type="ECO:0000313" key="6">
    <source>
        <dbReference type="EMBL" id="MBK1880411.1"/>
    </source>
</evidence>
<dbReference type="InterPro" id="IPR009057">
    <property type="entry name" value="Homeodomain-like_sf"/>
</dbReference>
<keyword evidence="2 4" id="KW-0238">DNA-binding</keyword>
<evidence type="ECO:0000256" key="3">
    <source>
        <dbReference type="ARBA" id="ARBA00023163"/>
    </source>
</evidence>
<keyword evidence="3" id="KW-0804">Transcription</keyword>
<dbReference type="SUPFAM" id="SSF46689">
    <property type="entry name" value="Homeodomain-like"/>
    <property type="match status" value="1"/>
</dbReference>
<dbReference type="FunFam" id="1.10.10.60:FF:000141">
    <property type="entry name" value="TetR family transcriptional regulator"/>
    <property type="match status" value="1"/>
</dbReference>
<reference evidence="6" key="1">
    <citation type="submission" date="2021-01" db="EMBL/GenBank/DDBJ databases">
        <title>Modified the classification status of verrucomicrobia.</title>
        <authorList>
            <person name="Feng X."/>
        </authorList>
    </citation>
    <scope>NUCLEOTIDE SEQUENCE</scope>
    <source>
        <strain evidence="6">KCTC 13126</strain>
    </source>
</reference>
<dbReference type="PANTHER" id="PTHR47506:SF1">
    <property type="entry name" value="HTH-TYPE TRANSCRIPTIONAL REGULATOR YJDC"/>
    <property type="match status" value="1"/>
</dbReference>
<comment type="caution">
    <text evidence="6">The sequence shown here is derived from an EMBL/GenBank/DDBJ whole genome shotgun (WGS) entry which is preliminary data.</text>
</comment>
<dbReference type="EMBL" id="JAENIL010000086">
    <property type="protein sequence ID" value="MBK1880411.1"/>
    <property type="molecule type" value="Genomic_DNA"/>
</dbReference>
<keyword evidence="7" id="KW-1185">Reference proteome</keyword>
<dbReference type="PROSITE" id="PS50977">
    <property type="entry name" value="HTH_TETR_2"/>
    <property type="match status" value="1"/>
</dbReference>
<accession>A0A934S471</accession>
<protein>
    <submittedName>
        <fullName evidence="6">TetR/AcrR family transcriptional regulator</fullName>
    </submittedName>
</protein>
<dbReference type="PRINTS" id="PR00455">
    <property type="entry name" value="HTHTETR"/>
</dbReference>
<proteinExistence type="predicted"/>
<dbReference type="Proteomes" id="UP000617628">
    <property type="component" value="Unassembled WGS sequence"/>
</dbReference>
<evidence type="ECO:0000256" key="4">
    <source>
        <dbReference type="PROSITE-ProRule" id="PRU00335"/>
    </source>
</evidence>
<dbReference type="Pfam" id="PF00440">
    <property type="entry name" value="TetR_N"/>
    <property type="match status" value="1"/>
</dbReference>
<dbReference type="GO" id="GO:0003677">
    <property type="term" value="F:DNA binding"/>
    <property type="evidence" value="ECO:0007669"/>
    <property type="project" value="UniProtKB-UniRule"/>
</dbReference>
<feature type="domain" description="HTH tetR-type" evidence="5">
    <location>
        <begin position="5"/>
        <end position="65"/>
    </location>
</feature>
<feature type="DNA-binding region" description="H-T-H motif" evidence="4">
    <location>
        <begin position="28"/>
        <end position="47"/>
    </location>
</feature>
<dbReference type="AlphaFoldDB" id="A0A934S471"/>
<dbReference type="Gene3D" id="1.10.357.10">
    <property type="entry name" value="Tetracycline Repressor, domain 2"/>
    <property type="match status" value="1"/>
</dbReference>
<gene>
    <name evidence="6" type="ORF">JIN87_26230</name>
</gene>
<keyword evidence="1" id="KW-0805">Transcription regulation</keyword>
<dbReference type="InterPro" id="IPR001647">
    <property type="entry name" value="HTH_TetR"/>
</dbReference>
<evidence type="ECO:0000256" key="1">
    <source>
        <dbReference type="ARBA" id="ARBA00023015"/>
    </source>
</evidence>
<dbReference type="RefSeq" id="WP_200359344.1">
    <property type="nucleotide sequence ID" value="NZ_JAENIL010000086.1"/>
</dbReference>